<dbReference type="InterPro" id="IPR003309">
    <property type="entry name" value="SCAN_dom"/>
</dbReference>
<dbReference type="Proteomes" id="UP000663855">
    <property type="component" value="Unassembled WGS sequence"/>
</dbReference>
<comment type="caution">
    <text evidence="3">The sequence shown here is derived from an EMBL/GenBank/DDBJ whole genome shotgun (WGS) entry which is preliminary data.</text>
</comment>
<feature type="domain" description="SCAN box" evidence="2">
    <location>
        <begin position="174"/>
        <end position="214"/>
    </location>
</feature>
<protein>
    <recommendedName>
        <fullName evidence="2">SCAN box domain-containing protein</fullName>
    </recommendedName>
</protein>
<dbReference type="PROSITE" id="PS50804">
    <property type="entry name" value="SCAN_BOX"/>
    <property type="match status" value="1"/>
</dbReference>
<reference evidence="3" key="1">
    <citation type="submission" date="2021-02" db="EMBL/GenBank/DDBJ databases">
        <authorList>
            <person name="Nowell W R."/>
        </authorList>
    </citation>
    <scope>NUCLEOTIDE SEQUENCE</scope>
</reference>
<accession>A0A814MFS3</accession>
<feature type="compositionally biased region" description="Low complexity" evidence="1">
    <location>
        <begin position="284"/>
        <end position="300"/>
    </location>
</feature>
<feature type="compositionally biased region" description="Low complexity" evidence="1">
    <location>
        <begin position="231"/>
        <end position="243"/>
    </location>
</feature>
<evidence type="ECO:0000256" key="1">
    <source>
        <dbReference type="SAM" id="MobiDB-lite"/>
    </source>
</evidence>
<gene>
    <name evidence="3" type="ORF">CJN711_LOCUS6092</name>
</gene>
<evidence type="ECO:0000259" key="2">
    <source>
        <dbReference type="PROSITE" id="PS50804"/>
    </source>
</evidence>
<feature type="region of interest" description="Disordered" evidence="1">
    <location>
        <begin position="199"/>
        <end position="248"/>
    </location>
</feature>
<feature type="compositionally biased region" description="Basic and acidic residues" evidence="1">
    <location>
        <begin position="207"/>
        <end position="219"/>
    </location>
</feature>
<feature type="region of interest" description="Disordered" evidence="1">
    <location>
        <begin position="280"/>
        <end position="301"/>
    </location>
</feature>
<organism evidence="3 4">
    <name type="scientific">Rotaria magnacalcarata</name>
    <dbReference type="NCBI Taxonomy" id="392030"/>
    <lineage>
        <taxon>Eukaryota</taxon>
        <taxon>Metazoa</taxon>
        <taxon>Spiralia</taxon>
        <taxon>Gnathifera</taxon>
        <taxon>Rotifera</taxon>
        <taxon>Eurotatoria</taxon>
        <taxon>Bdelloidea</taxon>
        <taxon>Philodinida</taxon>
        <taxon>Philodinidae</taxon>
        <taxon>Rotaria</taxon>
    </lineage>
</organism>
<feature type="region of interest" description="Disordered" evidence="1">
    <location>
        <begin position="138"/>
        <end position="157"/>
    </location>
</feature>
<evidence type="ECO:0000313" key="4">
    <source>
        <dbReference type="Proteomes" id="UP000663855"/>
    </source>
</evidence>
<name>A0A814MFS3_9BILA</name>
<sequence>MKSNGKPVINANVVQLEAMLKNEKIKHAHWVTIDNEYLRFTPVLTPLLLTNEEKAVEKEVKEIQIVFKQMGQDAVEAALLQAELNDGSNPNETVRYIRRRKNGQKRRSILVKRRTPINKPLKNESIITHDDSCIADKTVDDNDEHSQEYKPRRPVSIIYESTEEETSAPVVPSPKIAVKPPILKQLKLDQFLTVIPPEVDPLANEEPDNKSENSEEIHLQSRRISRNTRLNSTSKFENSSESSNKPDRMYIHSNSVLFKEISILANYQDSLTRQISESDLSVASSNDTTTTTNTLSSSSTFNMDRSLPLKKCSLTPLEIQALIDSTVSPIKSNTDQSNTITKASLEVLSSLSDMLSNPLLSSINGTDDETKIAHIESQLKTSTGSIVNDNEEETISSIHSYETTIEPIETTDDDQPPSLTSPTSMIVSQSNHYNYPIRTKQQQQQEINNFNPSTSNMTYNYANPSYPYSPYPPAPSFDMQSYYYHQPTIPMDYMPYYPTSSPTGYLPAGPIYGNTSEQPTFYTSNDVNTIPYNGNGNTPYIYPTPQPPHQLYQQLNDIE</sequence>
<dbReference type="EMBL" id="CAJNOV010001788">
    <property type="protein sequence ID" value="CAF1078754.1"/>
    <property type="molecule type" value="Genomic_DNA"/>
</dbReference>
<dbReference type="AlphaFoldDB" id="A0A814MFS3"/>
<evidence type="ECO:0000313" key="3">
    <source>
        <dbReference type="EMBL" id="CAF1078754.1"/>
    </source>
</evidence>
<feature type="compositionally biased region" description="Basic and acidic residues" evidence="1">
    <location>
        <begin position="138"/>
        <end position="151"/>
    </location>
</feature>
<proteinExistence type="predicted"/>